<evidence type="ECO:0000256" key="1">
    <source>
        <dbReference type="ARBA" id="ARBA00009477"/>
    </source>
</evidence>
<evidence type="ECO:0000256" key="3">
    <source>
        <dbReference type="SAM" id="MobiDB-lite"/>
    </source>
</evidence>
<feature type="transmembrane region" description="Helical" evidence="4">
    <location>
        <begin position="7"/>
        <end position="25"/>
    </location>
</feature>
<feature type="compositionally biased region" description="Basic and acidic residues" evidence="3">
    <location>
        <begin position="398"/>
        <end position="409"/>
    </location>
</feature>
<protein>
    <submittedName>
        <fullName evidence="8">Efflux RND transporter periplasmic adaptor subunit</fullName>
    </submittedName>
</protein>
<accession>A0A921FD80</accession>
<evidence type="ECO:0000259" key="6">
    <source>
        <dbReference type="Pfam" id="PF25975"/>
    </source>
</evidence>
<feature type="region of interest" description="Disordered" evidence="3">
    <location>
        <begin position="380"/>
        <end position="409"/>
    </location>
</feature>
<evidence type="ECO:0000259" key="5">
    <source>
        <dbReference type="Pfam" id="PF25917"/>
    </source>
</evidence>
<dbReference type="Gene3D" id="2.40.420.20">
    <property type="match status" value="1"/>
</dbReference>
<dbReference type="SUPFAM" id="SSF111369">
    <property type="entry name" value="HlyD-like secretion proteins"/>
    <property type="match status" value="1"/>
</dbReference>
<dbReference type="Gene3D" id="1.10.287.470">
    <property type="entry name" value="Helix hairpin bin"/>
    <property type="match status" value="1"/>
</dbReference>
<sequence length="409" mass="44550">MKNKKTIIITAAAIIIIAGGCWIFGGTKAKNKIDFVTEQVQKGNVSNSITATGTIEPVTEVEVGTQVSGIIDKIYIDYNSVVKQGEVIAEMDKVTLLSDLQSAQATYNGAKAEYEYQKKQYERNEQLHKKQLISDTDYEESLYNYQRSRSSYEQSKAELAKAERNLSYATITSPIDGIVTSKDVEEGQTVASGFETPTLFTIAADLTKMEVVADVDEADIAGVAEGARVTFTVDAYPEDVFEGKVRQVRLGSTNSSSSSSSTSTSETVVTYEVVITADNPDLKLKPRLTANVTIYTQIRENVLTVHAKALRFSPNKELAGSRSIKDCQGEHKVWTLENETFVAHPVKVGLSDGSHTEILEGVSEGTNIVTEAVIKGSMPDMSAMEAQGERSPFMPGPPEKDKSKSKGNK</sequence>
<evidence type="ECO:0000313" key="9">
    <source>
        <dbReference type="Proteomes" id="UP000718012"/>
    </source>
</evidence>
<organism evidence="8 9">
    <name type="scientific">Phocaeicola coprocola</name>
    <dbReference type="NCBI Taxonomy" id="310298"/>
    <lineage>
        <taxon>Bacteria</taxon>
        <taxon>Pseudomonadati</taxon>
        <taxon>Bacteroidota</taxon>
        <taxon>Bacteroidia</taxon>
        <taxon>Bacteroidales</taxon>
        <taxon>Bacteroidaceae</taxon>
        <taxon>Phocaeicola</taxon>
    </lineage>
</organism>
<keyword evidence="4" id="KW-1133">Transmembrane helix</keyword>
<feature type="domain" description="CzcB-like C-terminal circularly permuted SH3-like" evidence="6">
    <location>
        <begin position="323"/>
        <end position="371"/>
    </location>
</feature>
<dbReference type="AlphaFoldDB" id="A0A921FD80"/>
<feature type="domain" description="Multidrug resistance protein MdtA-like barrel-sandwich hybrid" evidence="5">
    <location>
        <begin position="60"/>
        <end position="199"/>
    </location>
</feature>
<gene>
    <name evidence="8" type="ORF">K8U81_04865</name>
</gene>
<dbReference type="InterPro" id="IPR006143">
    <property type="entry name" value="RND_pump_MFP"/>
</dbReference>
<dbReference type="EMBL" id="DYXD01000109">
    <property type="protein sequence ID" value="HJF07513.1"/>
    <property type="molecule type" value="Genomic_DNA"/>
</dbReference>
<keyword evidence="2" id="KW-0175">Coiled coil</keyword>
<dbReference type="InterPro" id="IPR058636">
    <property type="entry name" value="Beta-barrel_YknX"/>
</dbReference>
<feature type="coiled-coil region" evidence="2">
    <location>
        <begin position="111"/>
        <end position="165"/>
    </location>
</feature>
<dbReference type="Gene3D" id="2.40.50.100">
    <property type="match status" value="1"/>
</dbReference>
<dbReference type="PANTHER" id="PTHR30469">
    <property type="entry name" value="MULTIDRUG RESISTANCE PROTEIN MDTA"/>
    <property type="match status" value="1"/>
</dbReference>
<dbReference type="Pfam" id="PF25990">
    <property type="entry name" value="Beta-barrel_YknX"/>
    <property type="match status" value="1"/>
</dbReference>
<dbReference type="InterPro" id="IPR058649">
    <property type="entry name" value="CzcB_C"/>
</dbReference>
<dbReference type="Gene3D" id="2.40.30.170">
    <property type="match status" value="1"/>
</dbReference>
<dbReference type="GO" id="GO:0015562">
    <property type="term" value="F:efflux transmembrane transporter activity"/>
    <property type="evidence" value="ECO:0007669"/>
    <property type="project" value="TreeGrafter"/>
</dbReference>
<evidence type="ECO:0000259" key="7">
    <source>
        <dbReference type="Pfam" id="PF25990"/>
    </source>
</evidence>
<evidence type="ECO:0000256" key="4">
    <source>
        <dbReference type="SAM" id="Phobius"/>
    </source>
</evidence>
<dbReference type="GO" id="GO:1990281">
    <property type="term" value="C:efflux pump complex"/>
    <property type="evidence" value="ECO:0007669"/>
    <property type="project" value="TreeGrafter"/>
</dbReference>
<feature type="domain" description="YknX-like beta-barrel" evidence="7">
    <location>
        <begin position="209"/>
        <end position="294"/>
    </location>
</feature>
<dbReference type="Proteomes" id="UP000718012">
    <property type="component" value="Unassembled WGS sequence"/>
</dbReference>
<evidence type="ECO:0000256" key="2">
    <source>
        <dbReference type="SAM" id="Coils"/>
    </source>
</evidence>
<comment type="similarity">
    <text evidence="1">Belongs to the membrane fusion protein (MFP) (TC 8.A.1) family.</text>
</comment>
<dbReference type="InterPro" id="IPR058625">
    <property type="entry name" value="MdtA-like_BSH"/>
</dbReference>
<proteinExistence type="inferred from homology"/>
<comment type="caution">
    <text evidence="8">The sequence shown here is derived from an EMBL/GenBank/DDBJ whole genome shotgun (WGS) entry which is preliminary data.</text>
</comment>
<dbReference type="Pfam" id="PF25917">
    <property type="entry name" value="BSH_RND"/>
    <property type="match status" value="1"/>
</dbReference>
<dbReference type="PROSITE" id="PS51257">
    <property type="entry name" value="PROKAR_LIPOPROTEIN"/>
    <property type="match status" value="1"/>
</dbReference>
<reference evidence="8" key="1">
    <citation type="journal article" date="2021" name="PeerJ">
        <title>Extensive microbial diversity within the chicken gut microbiome revealed by metagenomics and culture.</title>
        <authorList>
            <person name="Gilroy R."/>
            <person name="Ravi A."/>
            <person name="Getino M."/>
            <person name="Pursley I."/>
            <person name="Horton D.L."/>
            <person name="Alikhan N.F."/>
            <person name="Baker D."/>
            <person name="Gharbi K."/>
            <person name="Hall N."/>
            <person name="Watson M."/>
            <person name="Adriaenssens E.M."/>
            <person name="Foster-Nyarko E."/>
            <person name="Jarju S."/>
            <person name="Secka A."/>
            <person name="Antonio M."/>
            <person name="Oren A."/>
            <person name="Chaudhuri R.R."/>
            <person name="La Ragione R."/>
            <person name="Hildebrand F."/>
            <person name="Pallen M.J."/>
        </authorList>
    </citation>
    <scope>NUCLEOTIDE SEQUENCE</scope>
    <source>
        <strain evidence="8">CHK165-8395</strain>
    </source>
</reference>
<reference evidence="8" key="2">
    <citation type="submission" date="2021-09" db="EMBL/GenBank/DDBJ databases">
        <authorList>
            <person name="Gilroy R."/>
        </authorList>
    </citation>
    <scope>NUCLEOTIDE SEQUENCE</scope>
    <source>
        <strain evidence="8">CHK165-8395</strain>
    </source>
</reference>
<name>A0A921FD80_9BACT</name>
<keyword evidence="4" id="KW-0812">Transmembrane</keyword>
<dbReference type="Pfam" id="PF25975">
    <property type="entry name" value="CzcB_C"/>
    <property type="match status" value="1"/>
</dbReference>
<dbReference type="NCBIfam" id="TIGR01730">
    <property type="entry name" value="RND_mfp"/>
    <property type="match status" value="1"/>
</dbReference>
<keyword evidence="4" id="KW-0472">Membrane</keyword>
<dbReference type="PANTHER" id="PTHR30469:SF33">
    <property type="entry name" value="SLR1207 PROTEIN"/>
    <property type="match status" value="1"/>
</dbReference>
<evidence type="ECO:0000313" key="8">
    <source>
        <dbReference type="EMBL" id="HJF07513.1"/>
    </source>
</evidence>